<feature type="compositionally biased region" description="Polar residues" evidence="1">
    <location>
        <begin position="83"/>
        <end position="107"/>
    </location>
</feature>
<feature type="compositionally biased region" description="Polar residues" evidence="1">
    <location>
        <begin position="677"/>
        <end position="686"/>
    </location>
</feature>
<feature type="region of interest" description="Disordered" evidence="1">
    <location>
        <begin position="388"/>
        <end position="552"/>
    </location>
</feature>
<feature type="compositionally biased region" description="Basic and acidic residues" evidence="1">
    <location>
        <begin position="1168"/>
        <end position="1177"/>
    </location>
</feature>
<keyword evidence="3" id="KW-1185">Reference proteome</keyword>
<feature type="compositionally biased region" description="Low complexity" evidence="1">
    <location>
        <begin position="640"/>
        <end position="665"/>
    </location>
</feature>
<comment type="caution">
    <text evidence="2">The sequence shown here is derived from an EMBL/GenBank/DDBJ whole genome shotgun (WGS) entry which is preliminary data.</text>
</comment>
<feature type="compositionally biased region" description="Polar residues" evidence="1">
    <location>
        <begin position="346"/>
        <end position="358"/>
    </location>
</feature>
<dbReference type="Gene3D" id="3.40.50.1820">
    <property type="entry name" value="alpha/beta hydrolase"/>
    <property type="match status" value="2"/>
</dbReference>
<feature type="region of interest" description="Disordered" evidence="1">
    <location>
        <begin position="954"/>
        <end position="1032"/>
    </location>
</feature>
<feature type="compositionally biased region" description="Basic and acidic residues" evidence="1">
    <location>
        <begin position="761"/>
        <end position="796"/>
    </location>
</feature>
<feature type="region of interest" description="Disordered" evidence="1">
    <location>
        <begin position="828"/>
        <end position="860"/>
    </location>
</feature>
<dbReference type="VEuPathDB" id="ToxoDB:CSUI_003072"/>
<protein>
    <submittedName>
        <fullName evidence="2">Triacylglycerol lipase</fullName>
    </submittedName>
</protein>
<feature type="region of interest" description="Disordered" evidence="1">
    <location>
        <begin position="924"/>
        <end position="943"/>
    </location>
</feature>
<feature type="compositionally biased region" description="Basic and acidic residues" evidence="1">
    <location>
        <begin position="1354"/>
        <end position="1416"/>
    </location>
</feature>
<feature type="region of interest" description="Disordered" evidence="1">
    <location>
        <begin position="1"/>
        <end position="55"/>
    </location>
</feature>
<dbReference type="PANTHER" id="PTHR11005">
    <property type="entry name" value="LYSOSOMAL ACID LIPASE-RELATED"/>
    <property type="match status" value="1"/>
</dbReference>
<dbReference type="SUPFAM" id="SSF53474">
    <property type="entry name" value="alpha/beta-Hydrolases"/>
    <property type="match status" value="2"/>
</dbReference>
<feature type="compositionally biased region" description="Basic residues" evidence="1">
    <location>
        <begin position="1178"/>
        <end position="1191"/>
    </location>
</feature>
<feature type="compositionally biased region" description="Polar residues" evidence="1">
    <location>
        <begin position="498"/>
        <end position="507"/>
    </location>
</feature>
<feature type="compositionally biased region" description="Acidic residues" evidence="1">
    <location>
        <begin position="748"/>
        <end position="760"/>
    </location>
</feature>
<name>A0A2C6L423_9APIC</name>
<feature type="region of interest" description="Disordered" evidence="1">
    <location>
        <begin position="747"/>
        <end position="796"/>
    </location>
</feature>
<feature type="compositionally biased region" description="Polar residues" evidence="1">
    <location>
        <begin position="986"/>
        <end position="997"/>
    </location>
</feature>
<proteinExistence type="predicted"/>
<gene>
    <name evidence="2" type="ORF">CSUI_003072</name>
</gene>
<feature type="compositionally biased region" description="Low complexity" evidence="1">
    <location>
        <begin position="313"/>
        <end position="322"/>
    </location>
</feature>
<dbReference type="Proteomes" id="UP000221165">
    <property type="component" value="Unassembled WGS sequence"/>
</dbReference>
<feature type="region of interest" description="Disordered" evidence="1">
    <location>
        <begin position="636"/>
        <end position="730"/>
    </location>
</feature>
<dbReference type="EMBL" id="MIGC01001320">
    <property type="protein sequence ID" value="PHJ23079.1"/>
    <property type="molecule type" value="Genomic_DNA"/>
</dbReference>
<feature type="region of interest" description="Disordered" evidence="1">
    <location>
        <begin position="1076"/>
        <end position="1191"/>
    </location>
</feature>
<dbReference type="GeneID" id="94426481"/>
<feature type="compositionally biased region" description="Basic and acidic residues" evidence="1">
    <location>
        <begin position="705"/>
        <end position="727"/>
    </location>
</feature>
<feature type="compositionally biased region" description="Basic and acidic residues" evidence="1">
    <location>
        <begin position="1012"/>
        <end position="1032"/>
    </location>
</feature>
<feature type="compositionally biased region" description="Polar residues" evidence="1">
    <location>
        <begin position="957"/>
        <end position="972"/>
    </location>
</feature>
<feature type="compositionally biased region" description="Low complexity" evidence="1">
    <location>
        <begin position="924"/>
        <end position="940"/>
    </location>
</feature>
<feature type="compositionally biased region" description="Basic residues" evidence="1">
    <location>
        <begin position="326"/>
        <end position="335"/>
    </location>
</feature>
<evidence type="ECO:0000313" key="3">
    <source>
        <dbReference type="Proteomes" id="UP000221165"/>
    </source>
</evidence>
<accession>A0A2C6L423</accession>
<feature type="compositionally biased region" description="Low complexity" evidence="1">
    <location>
        <begin position="1124"/>
        <end position="1152"/>
    </location>
</feature>
<sequence>MLFSSLIPSDSGAPKTHQPFSQRTSPPPSCESSSRLSESNHLPSANLPESERNDSAQKAYWLEPATGTNHVCERTPSSRENAKVQSFPFSPKSLTQQQEQHRSSSLSTTHGLVFHKSYHNFSSLHHYPSCTTSSSICKEAETHSHSRSHSSSLHPHTSSSSPEAQAVSFTHYSPLTLYGYVSSVLASLGFLSFRGVSRFVSHCLALLFRNLLIRLLHFQRKVYLSAYCDPTQRFTYLLSNGRYKAERHCVVTADGYEIFFYRLVKVTHSCCANHSFSLSRISSSSSPSLPLIIPPSRHLSFSSSSPKEHTSALLSSSPSGPGFNSCHHHQQHSSRRQRDTPRHGYFTSSFTPSLTTGRPSHPLVSSTSSSSSVRFCACERLPHVDSRYSSSYKFPAGSERPQQLIPSKGRSEPHLPVFLTPSIPPHPGEGEGDEVDDVELDDNDSHEADDERETLSPSSLSLPNKFGESLRTKNTPITIEEANHPLSRNSKSSNGSSQRTLASSSFHLSDHHIASSFVEGRGKEKTGVSSPLSHHEEERSQHGEATNEARRLGAREEMRDYLHHYDGEERRCERSHNKTVKEETEKREKPIVFFQHGLLESSLNWITGGSHSLAFMLAEEGCDVWLGNNRGNEYVRRRSASSSSSLSSKSTCRRSMTSSSSSPPSSIEPPKRKQDSQETTASTLTSSKDRHCAGGGRRFTSTTDHTNEDPPHHQKSSNRNEEREGHCRNRRRRKGVCGMTLVEALKEYEEEEERREDDEEAREKGRAMREVPTTHDLDGNRDMPCSSHREEGEEKKDMSLSFSSSSCSELCCSCTGLTPLPSMVSLFDASSPSSSSPFRSREVKTTATTTTSPSDLHYDHERKVEGSLCTHSEKDVDQDHQDENSLVYILWNACLEAAAVLFRLTTRCHPSRFLSRMKRRISPSLSLSSSPSRGTTVSSRNPLLPQRWSVLRHPSQDAASSSLKGTATTSLPSFEKEEKTRRSLSSERTNVVSSPSFHQEVVDEEGANSIARMEEDNRRSSEDYDREEEMRKCQDLPPFRSITSASTQSWTFHDMAKYDVSAMLYYILTYSDDEEDSEDSHLSFSSSSFSSSLSQNHNHSKRNSTSVHQGDNFLPRHEDPPQNPSSVSCSSSSFPPHFSSSSDPLFSSSRPPQTYADFSSSSSSGSQRWRDRENTERLRRRRRRREGRKKKIWGIGQSQGAAQLLALTSIFPGTGDLFHGLLLFSPPVILHSPSTLSISTRALIHLGLTHPSPVLHGIKLAECLLPEVCLSILADCVAGRKLMGFYTGDIEWGQRCINFRYTPSGGTSRRNFQHWLNVMGKGEPIGKYEDDDGEEGEEINEETYEENDEDGDNEENRDQRDNGRCKRREMEKRRRIRREEDQAEFEQKQKAEKVLKEMGEDLKSGDERAKGKEGQGGRRGIPGPGASYPLEKITCRVHAWIGGKDNLVNAGSCVVKKGGKNKVRCYHVDSVIFTEATTGYMKRCIKDLTVELWPEAGHLDFGWTHARSVDLYPRLIRLILSS</sequence>
<dbReference type="InterPro" id="IPR029058">
    <property type="entry name" value="AB_hydrolase_fold"/>
</dbReference>
<feature type="region of interest" description="Disordered" evidence="1">
    <location>
        <begin position="1323"/>
        <end position="1425"/>
    </location>
</feature>
<feature type="compositionally biased region" description="Basic and acidic residues" evidence="1">
    <location>
        <begin position="533"/>
        <end position="552"/>
    </location>
</feature>
<evidence type="ECO:0000313" key="2">
    <source>
        <dbReference type="EMBL" id="PHJ23079.1"/>
    </source>
</evidence>
<dbReference type="OrthoDB" id="8040642at2759"/>
<feature type="compositionally biased region" description="Basic and acidic residues" evidence="1">
    <location>
        <begin position="974"/>
        <end position="985"/>
    </location>
</feature>
<feature type="compositionally biased region" description="Acidic residues" evidence="1">
    <location>
        <begin position="1329"/>
        <end position="1353"/>
    </location>
</feature>
<feature type="region of interest" description="Disordered" evidence="1">
    <location>
        <begin position="300"/>
        <end position="368"/>
    </location>
</feature>
<reference evidence="2 3" key="1">
    <citation type="journal article" date="2017" name="Int. J. Parasitol.">
        <title>The genome of the protozoan parasite Cystoisospora suis and a reverse vaccinology approach to identify vaccine candidates.</title>
        <authorList>
            <person name="Palmieri N."/>
            <person name="Shrestha A."/>
            <person name="Ruttkowski B."/>
            <person name="Beck T."/>
            <person name="Vogl C."/>
            <person name="Tomley F."/>
            <person name="Blake D.P."/>
            <person name="Joachim A."/>
        </authorList>
    </citation>
    <scope>NUCLEOTIDE SEQUENCE [LARGE SCALE GENOMIC DNA]</scope>
    <source>
        <strain evidence="2 3">Wien I</strain>
    </source>
</reference>
<feature type="compositionally biased region" description="Low complexity" evidence="1">
    <location>
        <begin position="1082"/>
        <end position="1094"/>
    </location>
</feature>
<organism evidence="2 3">
    <name type="scientific">Cystoisospora suis</name>
    <dbReference type="NCBI Taxonomy" id="483139"/>
    <lineage>
        <taxon>Eukaryota</taxon>
        <taxon>Sar</taxon>
        <taxon>Alveolata</taxon>
        <taxon>Apicomplexa</taxon>
        <taxon>Conoidasida</taxon>
        <taxon>Coccidia</taxon>
        <taxon>Eucoccidiorida</taxon>
        <taxon>Eimeriorina</taxon>
        <taxon>Sarcocystidae</taxon>
        <taxon>Cystoisospora</taxon>
    </lineage>
</organism>
<feature type="compositionally biased region" description="Low complexity" evidence="1">
    <location>
        <begin position="30"/>
        <end position="44"/>
    </location>
</feature>
<feature type="compositionally biased region" description="Acidic residues" evidence="1">
    <location>
        <begin position="430"/>
        <end position="452"/>
    </location>
</feature>
<dbReference type="RefSeq" id="XP_067924756.1">
    <property type="nucleotide sequence ID" value="XM_068063270.1"/>
</dbReference>
<feature type="compositionally biased region" description="Basic and acidic residues" evidence="1">
    <location>
        <begin position="71"/>
        <end position="82"/>
    </location>
</feature>
<evidence type="ECO:0000256" key="1">
    <source>
        <dbReference type="SAM" id="MobiDB-lite"/>
    </source>
</evidence>
<feature type="region of interest" description="Disordered" evidence="1">
    <location>
        <begin position="67"/>
        <end position="107"/>
    </location>
</feature>
<feature type="compositionally biased region" description="Low complexity" evidence="1">
    <location>
        <begin position="487"/>
        <end position="497"/>
    </location>
</feature>